<evidence type="ECO:0000259" key="3">
    <source>
        <dbReference type="Pfam" id="PF04773"/>
    </source>
</evidence>
<dbReference type="RefSeq" id="WP_146526887.1">
    <property type="nucleotide sequence ID" value="NZ_SJPV01000004.1"/>
</dbReference>
<dbReference type="PANTHER" id="PTHR30273">
    <property type="entry name" value="PERIPLASMIC SIGNAL SENSOR AND SIGMA FACTOR ACTIVATOR FECR-RELATED"/>
    <property type="match status" value="1"/>
</dbReference>
<dbReference type="OrthoDB" id="260188at2"/>
<reference evidence="4 5" key="1">
    <citation type="submission" date="2019-02" db="EMBL/GenBank/DDBJ databases">
        <title>Deep-cultivation of Planctomycetes and their phenomic and genomic characterization uncovers novel biology.</title>
        <authorList>
            <person name="Wiegand S."/>
            <person name="Jogler M."/>
            <person name="Boedeker C."/>
            <person name="Pinto D."/>
            <person name="Vollmers J."/>
            <person name="Rivas-Marin E."/>
            <person name="Kohn T."/>
            <person name="Peeters S.H."/>
            <person name="Heuer A."/>
            <person name="Rast P."/>
            <person name="Oberbeckmann S."/>
            <person name="Bunk B."/>
            <person name="Jeske O."/>
            <person name="Meyerdierks A."/>
            <person name="Storesund J.E."/>
            <person name="Kallscheuer N."/>
            <person name="Luecker S."/>
            <person name="Lage O.M."/>
            <person name="Pohl T."/>
            <person name="Merkel B.J."/>
            <person name="Hornburger P."/>
            <person name="Mueller R.-W."/>
            <person name="Bruemmer F."/>
            <person name="Labrenz M."/>
            <person name="Spormann A.M."/>
            <person name="Op Den Camp H."/>
            <person name="Overmann J."/>
            <person name="Amann R."/>
            <person name="Jetten M.S.M."/>
            <person name="Mascher T."/>
            <person name="Medema M.H."/>
            <person name="Devos D.P."/>
            <person name="Kaster A.-K."/>
            <person name="Ovreas L."/>
            <person name="Rohde M."/>
            <person name="Galperin M.Y."/>
            <person name="Jogler C."/>
        </authorList>
    </citation>
    <scope>NUCLEOTIDE SEQUENCE [LARGE SCALE GENOMIC DNA]</scope>
    <source>
        <strain evidence="4 5">Poly41</strain>
    </source>
</reference>
<keyword evidence="2" id="KW-1133">Transmembrane helix</keyword>
<keyword evidence="5" id="KW-1185">Reference proteome</keyword>
<name>A0A5C6DMF7_9BACT</name>
<dbReference type="InterPro" id="IPR012373">
    <property type="entry name" value="Ferrdict_sens_TM"/>
</dbReference>
<evidence type="ECO:0000313" key="4">
    <source>
        <dbReference type="EMBL" id="TWU38533.1"/>
    </source>
</evidence>
<organism evidence="4 5">
    <name type="scientific">Novipirellula artificiosorum</name>
    <dbReference type="NCBI Taxonomy" id="2528016"/>
    <lineage>
        <taxon>Bacteria</taxon>
        <taxon>Pseudomonadati</taxon>
        <taxon>Planctomycetota</taxon>
        <taxon>Planctomycetia</taxon>
        <taxon>Pirellulales</taxon>
        <taxon>Pirellulaceae</taxon>
        <taxon>Novipirellula</taxon>
    </lineage>
</organism>
<evidence type="ECO:0000256" key="1">
    <source>
        <dbReference type="SAM" id="MobiDB-lite"/>
    </source>
</evidence>
<dbReference type="InterPro" id="IPR006860">
    <property type="entry name" value="FecR"/>
</dbReference>
<protein>
    <submittedName>
        <fullName evidence="4">Fec operon regulator FecR</fullName>
    </submittedName>
</protein>
<keyword evidence="2" id="KW-0472">Membrane</keyword>
<evidence type="ECO:0000313" key="5">
    <source>
        <dbReference type="Proteomes" id="UP000319143"/>
    </source>
</evidence>
<evidence type="ECO:0000256" key="2">
    <source>
        <dbReference type="SAM" id="Phobius"/>
    </source>
</evidence>
<dbReference type="EMBL" id="SJPV01000004">
    <property type="protein sequence ID" value="TWU38533.1"/>
    <property type="molecule type" value="Genomic_DNA"/>
</dbReference>
<dbReference type="Gene3D" id="2.60.120.1440">
    <property type="match status" value="1"/>
</dbReference>
<feature type="domain" description="FecR protein" evidence="3">
    <location>
        <begin position="152"/>
        <end position="246"/>
    </location>
</feature>
<keyword evidence="2" id="KW-0812">Transmembrane</keyword>
<dbReference type="AlphaFoldDB" id="A0A5C6DMF7"/>
<proteinExistence type="predicted"/>
<feature type="transmembrane region" description="Helical" evidence="2">
    <location>
        <begin position="87"/>
        <end position="106"/>
    </location>
</feature>
<dbReference type="Proteomes" id="UP000319143">
    <property type="component" value="Unassembled WGS sequence"/>
</dbReference>
<dbReference type="GO" id="GO:0016989">
    <property type="term" value="F:sigma factor antagonist activity"/>
    <property type="evidence" value="ECO:0007669"/>
    <property type="project" value="TreeGrafter"/>
</dbReference>
<accession>A0A5C6DMF7</accession>
<feature type="region of interest" description="Disordered" evidence="1">
    <location>
        <begin position="55"/>
        <end position="76"/>
    </location>
</feature>
<dbReference type="Pfam" id="PF04773">
    <property type="entry name" value="FecR"/>
    <property type="match status" value="1"/>
</dbReference>
<comment type="caution">
    <text evidence="4">The sequence shown here is derived from an EMBL/GenBank/DDBJ whole genome shotgun (WGS) entry which is preliminary data.</text>
</comment>
<dbReference type="PANTHER" id="PTHR30273:SF2">
    <property type="entry name" value="PROTEIN FECR"/>
    <property type="match status" value="1"/>
</dbReference>
<sequence length="470" mass="50974">MHSNELIRRYVLGIASNEEVHELDRRLLNDEELQDEFLLQAELDAHLRQEAQLGSVDSGQLAPSTTHIATTTNSKVDSKRLQTTNRVLLTVAVVALIAVFGQVFLIRDSRNEIITVTSVSGPIAWTGDGGRVTNELAVGENFPGGTMELLAPDSFVEFAFEDQSTVSLAGLSAVTISTEQSDTPSKRQKELHLRHGRLSASVRKQPSGRPLLVHTPSAELTVLGTQFDVDAVSDSTRLTVNQGRVRLKRLPDGKEVEVPAQQSVLASLENQNGLSPRKRNSPVTDWQSDLREDVVKGKWISRLWGLGAKLKMAVANGEMTKDSAIKAYKNAAHFDDSTGSVWTVPFPFGALIVLSPLRSMEQPVLLNANTKVIVRGRSHAQVAVEIGLSVGHPDGGFAGKYSTLIPVSQLAGGEDFELGLPISKFRNETNSDSSLIGSELTGLWFVAEASAAKFEITGVELTDTPEKDKP</sequence>
<gene>
    <name evidence="4" type="ORF">Poly41_30100</name>
</gene>